<dbReference type="Gene3D" id="1.25.40.10">
    <property type="entry name" value="Tetratricopeptide repeat domain"/>
    <property type="match status" value="2"/>
</dbReference>
<comment type="caution">
    <text evidence="1">The sequence shown here is derived from an EMBL/GenBank/DDBJ whole genome shotgun (WGS) entry which is preliminary data.</text>
</comment>
<accession>A0A8J3FJ87</accession>
<dbReference type="AlphaFoldDB" id="A0A8J3FJ87"/>
<dbReference type="PANTHER" id="PTHR46082:SF6">
    <property type="entry name" value="AAA+ ATPASE DOMAIN-CONTAINING PROTEIN-RELATED"/>
    <property type="match status" value="1"/>
</dbReference>
<proteinExistence type="predicted"/>
<name>A0A8J3FJ87_9ACTN</name>
<evidence type="ECO:0000313" key="1">
    <source>
        <dbReference type="EMBL" id="GGK35604.1"/>
    </source>
</evidence>
<dbReference type="InterPro" id="IPR011990">
    <property type="entry name" value="TPR-like_helical_dom_sf"/>
</dbReference>
<evidence type="ECO:0008006" key="3">
    <source>
        <dbReference type="Google" id="ProtNLM"/>
    </source>
</evidence>
<protein>
    <recommendedName>
        <fullName evidence="3">NB-ARC domain-containing protein</fullName>
    </recommendedName>
</protein>
<dbReference type="Gene3D" id="3.40.50.300">
    <property type="entry name" value="P-loop containing nucleotide triphosphate hydrolases"/>
    <property type="match status" value="1"/>
</dbReference>
<organism evidence="1 2">
    <name type="scientific">Pilimelia terevasa</name>
    <dbReference type="NCBI Taxonomy" id="53372"/>
    <lineage>
        <taxon>Bacteria</taxon>
        <taxon>Bacillati</taxon>
        <taxon>Actinomycetota</taxon>
        <taxon>Actinomycetes</taxon>
        <taxon>Micromonosporales</taxon>
        <taxon>Micromonosporaceae</taxon>
        <taxon>Pilimelia</taxon>
    </lineage>
</organism>
<dbReference type="SUPFAM" id="SSF52540">
    <property type="entry name" value="P-loop containing nucleoside triphosphate hydrolases"/>
    <property type="match status" value="1"/>
</dbReference>
<keyword evidence="2" id="KW-1185">Reference proteome</keyword>
<dbReference type="Pfam" id="PF13374">
    <property type="entry name" value="TPR_10"/>
    <property type="match status" value="1"/>
</dbReference>
<dbReference type="SUPFAM" id="SSF48452">
    <property type="entry name" value="TPR-like"/>
    <property type="match status" value="1"/>
</dbReference>
<dbReference type="PANTHER" id="PTHR46082">
    <property type="entry name" value="ATP/GTP-BINDING PROTEIN-RELATED"/>
    <property type="match status" value="1"/>
</dbReference>
<dbReference type="Pfam" id="PF13424">
    <property type="entry name" value="TPR_12"/>
    <property type="match status" value="1"/>
</dbReference>
<evidence type="ECO:0000313" key="2">
    <source>
        <dbReference type="Proteomes" id="UP000662200"/>
    </source>
</evidence>
<reference evidence="1" key="2">
    <citation type="submission" date="2020-09" db="EMBL/GenBank/DDBJ databases">
        <authorList>
            <person name="Sun Q."/>
            <person name="Ohkuma M."/>
        </authorList>
    </citation>
    <scope>NUCLEOTIDE SEQUENCE</scope>
    <source>
        <strain evidence="1">JCM 3091</strain>
    </source>
</reference>
<reference evidence="1" key="1">
    <citation type="journal article" date="2014" name="Int. J. Syst. Evol. Microbiol.">
        <title>Complete genome sequence of Corynebacterium casei LMG S-19264T (=DSM 44701T), isolated from a smear-ripened cheese.</title>
        <authorList>
            <consortium name="US DOE Joint Genome Institute (JGI-PGF)"/>
            <person name="Walter F."/>
            <person name="Albersmeier A."/>
            <person name="Kalinowski J."/>
            <person name="Ruckert C."/>
        </authorList>
    </citation>
    <scope>NUCLEOTIDE SEQUENCE</scope>
    <source>
        <strain evidence="1">JCM 3091</strain>
    </source>
</reference>
<gene>
    <name evidence="1" type="ORF">GCM10010124_30410</name>
</gene>
<dbReference type="InterPro" id="IPR027417">
    <property type="entry name" value="P-loop_NTPase"/>
</dbReference>
<sequence length="853" mass="90140">MTAGRDDPLPRAVALHGGSGDINVAGRLDIRRAPRVPVTLPHRVGNAPAPVAARQERAADGRLWDAVAAGGAAVVAGLGGVGKTQVAAALAHRLWAGGALDLLVWVSATSARAVRAGYALAAADVTGVEDEDDRDGADRFLNWLQAPGQAGLRWLVVLDDVGDPADLAGWWPPVRAGGATVVTSRRRDHDLTDGRALVDVEAFTPAQAVDFLTARLRGDARRLVDAGPMAADLGFLPLALDQAAGYIGNRGIDCRAYRRRFAQRALDELAPTGVDPAGRLANGQHPVAVTWRLSVEAADDLDPVGLALPLLRVAALLDGSGIPRAVLTSAPLLRYLAAQAGREVDGDDPAAAGRWAEDAADAVENLRLLSLLTVDATGPAGRRPDGERPGGPDIAGDVVRVHALVQRATREAARRDLPGAQTWRQLVHAAADAVLAAADRAGRDPRAQEILRGNARTLIAHGGGDLWVPDGHRLLYGLGGSLRESGRVAAAADYFRELADTAARYLGPDHPDTHLARGKYARCLDAAGRHAPAAAEYDRLAPHRRGAPGDDDQKLVAQANRATAIGSAGDPKAALRIFTGLVRSRTRLHGPHDPRTLVTRANQARWRGETGDQVGALRAYDELVPLFERTFGPSEQTLWVYGQQATWRGELDPAAGVADLARLLPAQSALLGAHDPSTLLTRHNLAGLKGRAGKVDEAVGDLADLVADCERHLAEPDHPVTLMARSSLAQYLLLDRGDGPGAYRVLRDLVNGQTRALGADAPATARTAKVLTRIEDEYRRRLTAWVGARTGPGPHHTTVARLASDIRADADLTRRALTRLVDTGKLRLARGGQAGAVDPSALTDHARFQVVAA</sequence>
<dbReference type="InterPro" id="IPR053137">
    <property type="entry name" value="NLR-like"/>
</dbReference>
<dbReference type="Proteomes" id="UP000662200">
    <property type="component" value="Unassembled WGS sequence"/>
</dbReference>
<dbReference type="EMBL" id="BMQC01000010">
    <property type="protein sequence ID" value="GGK35604.1"/>
    <property type="molecule type" value="Genomic_DNA"/>
</dbReference>